<dbReference type="Pfam" id="PF09118">
    <property type="entry name" value="GO-like_E_set"/>
    <property type="match status" value="1"/>
</dbReference>
<keyword evidence="2" id="KW-1133">Transmembrane helix</keyword>
<gene>
    <name evidence="5" type="ORF">Q767_08480</name>
</gene>
<reference evidence="5 6" key="2">
    <citation type="journal article" date="2015" name="Stand. Genomic Sci.">
        <title>High quality draft genomic sequence of Flavobacterium enshiense DK69(T) and comparison among Flavobacterium genomes.</title>
        <authorList>
            <person name="Zeng Z."/>
            <person name="Chen C."/>
            <person name="Du H."/>
            <person name="Wang G."/>
            <person name="Li M."/>
        </authorList>
    </citation>
    <scope>NUCLEOTIDE SEQUENCE [LARGE SCALE GENOMIC DNA]</scope>
    <source>
        <strain evidence="5 6">DK69</strain>
    </source>
</reference>
<protein>
    <submittedName>
        <fullName evidence="5">Uncharacterized protein</fullName>
    </submittedName>
</protein>
<dbReference type="AlphaFoldDB" id="V6S7U5"/>
<dbReference type="Gene3D" id="2.60.40.10">
    <property type="entry name" value="Immunoglobulins"/>
    <property type="match status" value="1"/>
</dbReference>
<dbReference type="CDD" id="cd02851">
    <property type="entry name" value="E_set_GO_C"/>
    <property type="match status" value="1"/>
</dbReference>
<feature type="domain" description="Glyoxal oxidase N-terminal" evidence="3">
    <location>
        <begin position="149"/>
        <end position="415"/>
    </location>
</feature>
<keyword evidence="1" id="KW-0732">Signal</keyword>
<reference evidence="6" key="1">
    <citation type="submission" date="2013-09" db="EMBL/GenBank/DDBJ databases">
        <authorList>
            <person name="Zeng Z."/>
            <person name="Chen C."/>
        </authorList>
    </citation>
    <scope>NUCLEOTIDE SEQUENCE [LARGE SCALE GENOMIC DNA]</scope>
    <source>
        <strain evidence="6">DK69</strain>
    </source>
</reference>
<dbReference type="EMBL" id="JRLZ01000008">
    <property type="protein sequence ID" value="KGO95721.1"/>
    <property type="molecule type" value="Genomic_DNA"/>
</dbReference>
<dbReference type="eggNOG" id="COG5563">
    <property type="taxonomic scope" value="Bacteria"/>
</dbReference>
<dbReference type="Pfam" id="PF07250">
    <property type="entry name" value="Glyoxal_oxid_N"/>
    <property type="match status" value="1"/>
</dbReference>
<feature type="transmembrane region" description="Helical" evidence="2">
    <location>
        <begin position="1168"/>
        <end position="1188"/>
    </location>
</feature>
<dbReference type="Proteomes" id="UP000030149">
    <property type="component" value="Unassembled WGS sequence"/>
</dbReference>
<keyword evidence="2" id="KW-0812">Transmembrane</keyword>
<sequence>MATFELIPANSEILAIHAALLPIGPKGKVIIFGGDEHNQAQAGRDAYPANPTDVDNTRIYDADTKTIIGCTSPTTDVFCSGHAFLGDGRLVIGGGTESWEGGAGPGGGHGHGLGNFGGHQACWVYNYLRNNWDRIADFNFDNTFCKTGGGRWYPTLLTLPNGDLIAFSGHPSRRSDNWHNNDIPEKYSQTSQRWNWIKPTASALNFYPRIYLVKGGLLFICVAEDGTSRFYNPVTGDFEGASASAPVEDIYTGWDNTSVLLPLLPNENYRARILMCNDVNPKKIDLEAATLGWQNAGTRTGAAAGKVRKFGISTILPNGEILVLGGVDNSGLDTTAVLEPEVYEPGINWSTGTYSNVESWQSLAADPNSVARNYHSTNILLPDGSVFTAGSSHNVSSGDPATVGEMRMVIFKPDYFDNPSRPTLNSTAVSTTYGKQISIDTPDAGNIQRVALIRNGSNTHAFNPDQRYVGLNFIKFSADKLIASIPTDPSVLPPGYYMLWIINNAGLPCRLAKFIRIAFQNCEIITDHSTFSVLEIDAQPVGNAVFQNAFYVVYDGFLPSELNNFSVAPNITFNAVIGGASIADMSAIHVDTLYENPSLPPDVPQKVTFVFNIRFTSNNAFSFAELSKDVRISATLLQNTCEAIVNLTKAPNPYMVDGSTSWLSVDLRVFQMKEGGPTRATIAQGSSGNIFIGQLLDRFNDRSIYTTDEFHPFNDISTDLNTSQLEWLETSEGVRVFNYAVAKVRYKAPVPTPPSGANDAINVKVFFRLFNAAITNAIYNPNGNYNKAGTGGNTISVIGKEGGLITSIPFFAEPRVNYSASLMASQTDPRNMKTLPAKGNVESVVYFGCWLDFNQPGQMIPVNEDATHATSLVNLQTSVRGIHPCLIAEIYFEDDPTRVGATPGSSDNLSQRNLVIAHSDNPGSLSTHTVQHTFEIKPSQFSLPTNHHGHEMHMEAFDARKQRRGPDFLIIHWNNLPRDSKIVVYMPDVKTDDILALEDYARLSPTKIKKEDENSFSFISSDINYIPVPGGFQKNIPGLLTIELPNNIVKGQLFKVLVQQARFYGNARRIIGSFQFNIPVSTAERILKIEMRNLSILQYVRQTMATTDPWRLIFDRYITGVSDKVDGLGGNASNVPAAPDDRWLYNIDKDLPMADTIIKLFNHCCKRISFLLLIIFVILAILLIYLILKTE</sequence>
<dbReference type="InterPro" id="IPR011043">
    <property type="entry name" value="Gal_Oxase/kelch_b-propeller"/>
</dbReference>
<dbReference type="SUPFAM" id="SSF50965">
    <property type="entry name" value="Galactose oxidase, central domain"/>
    <property type="match status" value="1"/>
</dbReference>
<dbReference type="RefSeq" id="WP_023574927.1">
    <property type="nucleotide sequence ID" value="NZ_AVCS01000028.1"/>
</dbReference>
<dbReference type="InterPro" id="IPR009880">
    <property type="entry name" value="Glyoxal_oxidase_N"/>
</dbReference>
<dbReference type="Gene3D" id="2.130.10.80">
    <property type="entry name" value="Galactose oxidase/kelch, beta-propeller"/>
    <property type="match status" value="1"/>
</dbReference>
<comment type="caution">
    <text evidence="5">The sequence shown here is derived from an EMBL/GenBank/DDBJ whole genome shotgun (WGS) entry which is preliminary data.</text>
</comment>
<organism evidence="5 6">
    <name type="scientific">Flavobacterium enshiense DK69</name>
    <dbReference type="NCBI Taxonomy" id="1107311"/>
    <lineage>
        <taxon>Bacteria</taxon>
        <taxon>Pseudomonadati</taxon>
        <taxon>Bacteroidota</taxon>
        <taxon>Flavobacteriia</taxon>
        <taxon>Flavobacteriales</taxon>
        <taxon>Flavobacteriaceae</taxon>
        <taxon>Flavobacterium</taxon>
    </lineage>
</organism>
<dbReference type="InterPro" id="IPR013783">
    <property type="entry name" value="Ig-like_fold"/>
</dbReference>
<keyword evidence="6" id="KW-1185">Reference proteome</keyword>
<evidence type="ECO:0000313" key="6">
    <source>
        <dbReference type="Proteomes" id="UP000030149"/>
    </source>
</evidence>
<dbReference type="OrthoDB" id="1382395at2"/>
<evidence type="ECO:0000259" key="4">
    <source>
        <dbReference type="Pfam" id="PF09118"/>
    </source>
</evidence>
<dbReference type="InterPro" id="IPR014756">
    <property type="entry name" value="Ig_E-set"/>
</dbReference>
<dbReference type="InterPro" id="IPR037293">
    <property type="entry name" value="Gal_Oxidase_central_sf"/>
</dbReference>
<keyword evidence="2" id="KW-0472">Membrane</keyword>
<name>V6S7U5_9FLAO</name>
<evidence type="ECO:0000259" key="3">
    <source>
        <dbReference type="Pfam" id="PF07250"/>
    </source>
</evidence>
<dbReference type="InterPro" id="IPR015202">
    <property type="entry name" value="GO-like_E_set"/>
</dbReference>
<accession>V6S7U5</accession>
<dbReference type="PANTHER" id="PTHR32208:SF21">
    <property type="entry name" value="LOW QUALITY PROTEIN: ALDEHYDE OXIDASE GLOX-LIKE"/>
    <property type="match status" value="1"/>
</dbReference>
<evidence type="ECO:0000256" key="2">
    <source>
        <dbReference type="SAM" id="Phobius"/>
    </source>
</evidence>
<dbReference type="PANTHER" id="PTHR32208">
    <property type="entry name" value="SECRETED PROTEIN-RELATED"/>
    <property type="match status" value="1"/>
</dbReference>
<dbReference type="PATRIC" id="fig|1107311.3.peg.2941"/>
<dbReference type="SUPFAM" id="SSF81296">
    <property type="entry name" value="E set domains"/>
    <property type="match status" value="1"/>
</dbReference>
<feature type="domain" description="Galactose oxidase-like Early set" evidence="4">
    <location>
        <begin position="421"/>
        <end position="516"/>
    </location>
</feature>
<dbReference type="STRING" id="1107311.Q767_08480"/>
<proteinExistence type="predicted"/>
<evidence type="ECO:0000256" key="1">
    <source>
        <dbReference type="ARBA" id="ARBA00022729"/>
    </source>
</evidence>
<evidence type="ECO:0000313" key="5">
    <source>
        <dbReference type="EMBL" id="KGO95721.1"/>
    </source>
</evidence>